<protein>
    <recommendedName>
        <fullName evidence="5">Pentapeptide MXKDX repeat protein</fullName>
    </recommendedName>
</protein>
<feature type="region of interest" description="Disordered" evidence="1">
    <location>
        <begin position="28"/>
        <end position="107"/>
    </location>
</feature>
<evidence type="ECO:0000313" key="3">
    <source>
        <dbReference type="EMBL" id="QGT79301.1"/>
    </source>
</evidence>
<evidence type="ECO:0008006" key="5">
    <source>
        <dbReference type="Google" id="ProtNLM"/>
    </source>
</evidence>
<evidence type="ECO:0000313" key="4">
    <source>
        <dbReference type="Proteomes" id="UP000427716"/>
    </source>
</evidence>
<dbReference type="RefSeq" id="WP_156575026.1">
    <property type="nucleotide sequence ID" value="NZ_CP046415.1"/>
</dbReference>
<dbReference type="AlphaFoldDB" id="A0A6I6D755"/>
<keyword evidence="2" id="KW-0732">Signal</keyword>
<feature type="chain" id="PRO_5026132290" description="Pentapeptide MXKDX repeat protein" evidence="2">
    <location>
        <begin position="29"/>
        <end position="107"/>
    </location>
</feature>
<dbReference type="EMBL" id="CP046415">
    <property type="protein sequence ID" value="QGT79301.1"/>
    <property type="molecule type" value="Genomic_DNA"/>
</dbReference>
<feature type="signal peptide" evidence="2">
    <location>
        <begin position="1"/>
        <end position="28"/>
    </location>
</feature>
<keyword evidence="4" id="KW-1185">Reference proteome</keyword>
<gene>
    <name evidence="3" type="ORF">GM160_10635</name>
</gene>
<dbReference type="KEGG" id="ghl:GM160_10635"/>
<evidence type="ECO:0000256" key="2">
    <source>
        <dbReference type="SAM" id="SignalP"/>
    </source>
</evidence>
<evidence type="ECO:0000256" key="1">
    <source>
        <dbReference type="SAM" id="MobiDB-lite"/>
    </source>
</evidence>
<feature type="compositionally biased region" description="Basic and acidic residues" evidence="1">
    <location>
        <begin position="63"/>
        <end position="74"/>
    </location>
</feature>
<accession>A0A6I6D755</accession>
<dbReference type="Proteomes" id="UP000427716">
    <property type="component" value="Chromosome"/>
</dbReference>
<proteinExistence type="predicted"/>
<name>A0A6I6D755_9GAMM</name>
<sequence>MKFEAKTISTLVSSTALAMAIGMGFAHAEGTDTQSHESGDGPTMPEHPEGKGAAPSTGMGGALRDEDVQGHDTSKPAGVDGEQSDQPEDKGDGSMGHDDAGTNGGGM</sequence>
<reference evidence="3 4" key="1">
    <citation type="submission" date="2019-11" db="EMBL/GenBank/DDBJ databases">
        <authorList>
            <person name="Zhang J."/>
            <person name="Sun C."/>
        </authorList>
    </citation>
    <scope>NUCLEOTIDE SEQUENCE [LARGE SCALE GENOMIC DNA]</scope>
    <source>
        <strain evidence="4">sp2</strain>
    </source>
</reference>
<feature type="compositionally biased region" description="Basic and acidic residues" evidence="1">
    <location>
        <begin position="87"/>
        <end position="100"/>
    </location>
</feature>
<organism evidence="3 4">
    <name type="scientific">Guyparkeria halophila</name>
    <dbReference type="NCBI Taxonomy" id="47960"/>
    <lineage>
        <taxon>Bacteria</taxon>
        <taxon>Pseudomonadati</taxon>
        <taxon>Pseudomonadota</taxon>
        <taxon>Gammaproteobacteria</taxon>
        <taxon>Chromatiales</taxon>
        <taxon>Thioalkalibacteraceae</taxon>
        <taxon>Guyparkeria</taxon>
    </lineage>
</organism>